<proteinExistence type="predicted"/>
<feature type="compositionally biased region" description="Basic and acidic residues" evidence="1">
    <location>
        <begin position="1"/>
        <end position="10"/>
    </location>
</feature>
<feature type="compositionally biased region" description="Basic residues" evidence="1">
    <location>
        <begin position="11"/>
        <end position="21"/>
    </location>
</feature>
<evidence type="ECO:0000256" key="1">
    <source>
        <dbReference type="SAM" id="MobiDB-lite"/>
    </source>
</evidence>
<dbReference type="GO" id="GO:0042274">
    <property type="term" value="P:ribosomal small subunit biogenesis"/>
    <property type="evidence" value="ECO:0007669"/>
    <property type="project" value="TreeGrafter"/>
</dbReference>
<name>A0A2N9F873_FAGSY</name>
<dbReference type="EMBL" id="OIVN01000895">
    <property type="protein sequence ID" value="SPC87116.1"/>
    <property type="molecule type" value="Genomic_DNA"/>
</dbReference>
<evidence type="ECO:0000313" key="3">
    <source>
        <dbReference type="EMBL" id="SPC87116.1"/>
    </source>
</evidence>
<dbReference type="InterPro" id="IPR050781">
    <property type="entry name" value="CWC22_splicing_factor"/>
</dbReference>
<dbReference type="Gene3D" id="1.25.40.180">
    <property type="match status" value="1"/>
</dbReference>
<feature type="region of interest" description="Disordered" evidence="1">
    <location>
        <begin position="1"/>
        <end position="26"/>
    </location>
</feature>
<gene>
    <name evidence="3" type="ORF">FSB_LOCUS14998</name>
</gene>
<sequence>MPVVKEDKPVSSRKSKGLKRNKGGENLKKTKFEEYLEMGMQNNNNVASAEEDLELERKLAKKLKVKGGKLRGDDDCINLLFEGIPSLEEEEQQLSIVEEFSESKKRKKNKKKNEETCDVDMSEQVPAEASSRKKKKRKQGQEDDMEVDATKPVESCGTGEELEVPAVKGGGRYIAPHLRARAGNESEEYTQIRRRVRGLLNRLSESNVESITGEISNILHSIARSAASQIIGEEVLASCSGGPRGNEQYAAVFGAFVAGMACLNGTDFSAKLMASHAKCFEIGHEMSASSLGVITQAMEWVIQLNCGRRVVFPDFLPSSWPKFWDFSSWCVPQTHRMQGLRPLLLPIDSGLSKHIDSSPNSIEDLEVATLGFYQNPPSEWVLGQLKEFRKGVGASYEGYEEEIIAILQKIESRRPQQRVRVPSHNRGRSNGDAGGILLMWDMRVVEKVDEAVGNYSLSCKFRNVADQFEWIFSGAYGLNLDSERGLLWEGLVGLISWWDAPWCIGGGFNVVCFPSEKSDPDAIKTQILGFFQHLYTEDTNYRPLLDGLPFSSISLAFSSISTEEAKWLERSFEEEEVFNVVSNMSGDKALGPDGFPMTFFHTCWPIIKDDMLVVFLEFHEYGSFERSLNATFLTLIPKKTNAVEIKGRYSWSDMSRRSFLRALGVFSKEIPSPRFLFVIVMEALSRMMSRAVEGGLLLEFKTKFWTDTWCGTCSLKDAYPKRFRIARNKEASVGDHICYQNEVVSWVPNFTPHAQDWELESISSFLELLYSSSTKGHGEDRMCLNGSSKDGFQVTAYYEVLLPTAGTEVPWKSIWKTKAPPPVAFFVWAAALGQILTTDKLRRRDVIVLDWCCMSFLVSNGLCHVGCWIFYPAGVNVAEVSGLGRFGI</sequence>
<evidence type="ECO:0000259" key="2">
    <source>
        <dbReference type="Pfam" id="PF13966"/>
    </source>
</evidence>
<dbReference type="PANTHER" id="PTHR18034:SF4">
    <property type="entry name" value="NUCLEOLAR MIF4G DOMAIN-CONTAINING PROTEIN 1"/>
    <property type="match status" value="1"/>
</dbReference>
<protein>
    <recommendedName>
        <fullName evidence="2">Reverse transcriptase zinc-binding domain-containing protein</fullName>
    </recommendedName>
</protein>
<accession>A0A2N9F873</accession>
<dbReference type="AlphaFoldDB" id="A0A2N9F873"/>
<feature type="region of interest" description="Disordered" evidence="1">
    <location>
        <begin position="101"/>
        <end position="153"/>
    </location>
</feature>
<dbReference type="PANTHER" id="PTHR18034">
    <property type="entry name" value="CELL CYCLE CONTROL PROTEIN CWF22-RELATED"/>
    <property type="match status" value="1"/>
</dbReference>
<dbReference type="GO" id="GO:0003723">
    <property type="term" value="F:RNA binding"/>
    <property type="evidence" value="ECO:0007669"/>
    <property type="project" value="TreeGrafter"/>
</dbReference>
<dbReference type="InterPro" id="IPR026960">
    <property type="entry name" value="RVT-Znf"/>
</dbReference>
<dbReference type="Pfam" id="PF13966">
    <property type="entry name" value="zf-RVT"/>
    <property type="match status" value="1"/>
</dbReference>
<organism evidence="3">
    <name type="scientific">Fagus sylvatica</name>
    <name type="common">Beechnut</name>
    <dbReference type="NCBI Taxonomy" id="28930"/>
    <lineage>
        <taxon>Eukaryota</taxon>
        <taxon>Viridiplantae</taxon>
        <taxon>Streptophyta</taxon>
        <taxon>Embryophyta</taxon>
        <taxon>Tracheophyta</taxon>
        <taxon>Spermatophyta</taxon>
        <taxon>Magnoliopsida</taxon>
        <taxon>eudicotyledons</taxon>
        <taxon>Gunneridae</taxon>
        <taxon>Pentapetalae</taxon>
        <taxon>rosids</taxon>
        <taxon>fabids</taxon>
        <taxon>Fagales</taxon>
        <taxon>Fagaceae</taxon>
        <taxon>Fagus</taxon>
    </lineage>
</organism>
<reference evidence="3" key="1">
    <citation type="submission" date="2018-02" db="EMBL/GenBank/DDBJ databases">
        <authorList>
            <person name="Cohen D.B."/>
            <person name="Kent A.D."/>
        </authorList>
    </citation>
    <scope>NUCLEOTIDE SEQUENCE</scope>
</reference>
<feature type="domain" description="Reverse transcriptase zinc-binding" evidence="2">
    <location>
        <begin position="792"/>
        <end position="854"/>
    </location>
</feature>
<dbReference type="GO" id="GO:0005730">
    <property type="term" value="C:nucleolus"/>
    <property type="evidence" value="ECO:0007669"/>
    <property type="project" value="TreeGrafter"/>
</dbReference>